<accession>A0ABW9EZ20</accession>
<evidence type="ECO:0000313" key="2">
    <source>
        <dbReference type="Proteomes" id="UP001629523"/>
    </source>
</evidence>
<keyword evidence="2" id="KW-1185">Reference proteome</keyword>
<reference evidence="1 2" key="1">
    <citation type="journal article" date="2024" name="Infect. Genet. Evol.">
        <title>Characteristics and comparative genome analysis of Yersinia enterocolitica and related species associated with human infections in Switzerland 2019-2023.</title>
        <authorList>
            <person name="Stevens M.J.A."/>
            <person name="Horlbog J.A."/>
            <person name="Diethelm A."/>
            <person name="Stephan R."/>
            <person name="Nuesch-Inderbinen M."/>
        </authorList>
    </citation>
    <scope>NUCLEOTIDE SEQUENCE [LARGE SCALE GENOMIC DNA]</scope>
    <source>
        <strain evidence="1 2">N20-0302</strain>
    </source>
</reference>
<dbReference type="EMBL" id="JBBEST010000004">
    <property type="protein sequence ID" value="MFM1347332.1"/>
    <property type="molecule type" value="Genomic_DNA"/>
</dbReference>
<dbReference type="RefSeq" id="WP_408573593.1">
    <property type="nucleotide sequence ID" value="NZ_JBBEST010000004.1"/>
</dbReference>
<organism evidence="1 2">
    <name type="scientific">Yersinia proxima</name>
    <dbReference type="NCBI Taxonomy" id="2890316"/>
    <lineage>
        <taxon>Bacteria</taxon>
        <taxon>Pseudomonadati</taxon>
        <taxon>Pseudomonadota</taxon>
        <taxon>Gammaproteobacteria</taxon>
        <taxon>Enterobacterales</taxon>
        <taxon>Yersiniaceae</taxon>
        <taxon>Yersinia</taxon>
    </lineage>
</organism>
<dbReference type="Proteomes" id="UP001629523">
    <property type="component" value="Unassembled WGS sequence"/>
</dbReference>
<protein>
    <submittedName>
        <fullName evidence="1">Uncharacterized protein</fullName>
    </submittedName>
</protein>
<gene>
    <name evidence="1" type="ORF">WFP14_12275</name>
</gene>
<name>A0ABW9EZ20_9GAMM</name>
<comment type="caution">
    <text evidence="1">The sequence shown here is derived from an EMBL/GenBank/DDBJ whole genome shotgun (WGS) entry which is preliminary data.</text>
</comment>
<evidence type="ECO:0000313" key="1">
    <source>
        <dbReference type="EMBL" id="MFM1347332.1"/>
    </source>
</evidence>
<proteinExistence type="predicted"/>
<sequence>MSAIRANQENRKLSFRDFTVEWRETLNINRNEACRHFNSNPHDDGSGKDNREIILFRANRIAESKSIPRPFKTSDSNRRFESFTEDERELIIDALNFMIRLTKPYPDYFSLADRKIKD</sequence>